<dbReference type="RefSeq" id="WP_006949510.1">
    <property type="nucleotide sequence ID" value="NZ_BAJI01000033.1"/>
</dbReference>
<dbReference type="InterPro" id="IPR036737">
    <property type="entry name" value="OmpA-like_sf"/>
</dbReference>
<evidence type="ECO:0000313" key="2">
    <source>
        <dbReference type="EMBL" id="EFM01574.1"/>
    </source>
</evidence>
<dbReference type="Gene3D" id="3.30.1330.60">
    <property type="entry name" value="OmpA-like domain"/>
    <property type="match status" value="1"/>
</dbReference>
<evidence type="ECO:0000256" key="1">
    <source>
        <dbReference type="SAM" id="SignalP"/>
    </source>
</evidence>
<reference evidence="2" key="1">
    <citation type="submission" date="2010-07" db="EMBL/GenBank/DDBJ databases">
        <authorList>
            <person name="Muzny D."/>
            <person name="Qin X."/>
            <person name="Deng J."/>
            <person name="Jiang H."/>
            <person name="Liu Y."/>
            <person name="Qu J."/>
            <person name="Song X.-Z."/>
            <person name="Zhang L."/>
            <person name="Thornton R."/>
            <person name="Coyle M."/>
            <person name="Francisco L."/>
            <person name="Jackson L."/>
            <person name="Javaid M."/>
            <person name="Korchina V."/>
            <person name="Kovar C."/>
            <person name="Mata R."/>
            <person name="Mathew T."/>
            <person name="Ngo R."/>
            <person name="Nguyen L."/>
            <person name="Nguyen N."/>
            <person name="Okwuonu G."/>
            <person name="Ongeri F."/>
            <person name="Pham C."/>
            <person name="Simmons D."/>
            <person name="Wilczek-Boney K."/>
            <person name="Hale W."/>
            <person name="Jakkamsetti A."/>
            <person name="Pham P."/>
            <person name="Ruth R."/>
            <person name="San Lucas F."/>
            <person name="Warren J."/>
            <person name="Zhang J."/>
            <person name="Zhao Z."/>
            <person name="Zhou C."/>
            <person name="Zhu D."/>
            <person name="Lee S."/>
            <person name="Bess C."/>
            <person name="Blankenburg K."/>
            <person name="Forbes L."/>
            <person name="Fu Q."/>
            <person name="Gubbala S."/>
            <person name="Hirani K."/>
            <person name="Jayaseelan J.C."/>
            <person name="Lara F."/>
            <person name="Munidasa M."/>
            <person name="Palculict T."/>
            <person name="Patil S."/>
            <person name="Pu L.-L."/>
            <person name="Saada N."/>
            <person name="Tang L."/>
            <person name="Weissenberger G."/>
            <person name="Zhu Y."/>
            <person name="Hemphill L."/>
            <person name="Shang Y."/>
            <person name="Youmans B."/>
            <person name="Ayvaz T."/>
            <person name="Ross M."/>
            <person name="Santibanez J."/>
            <person name="Aqrawi P."/>
            <person name="Gross S."/>
            <person name="Joshi V."/>
            <person name="Fowler G."/>
            <person name="Nazareth L."/>
            <person name="Reid J."/>
            <person name="Worley K."/>
            <person name="Petrosino J."/>
            <person name="Highlander S."/>
            <person name="Gibbs R."/>
        </authorList>
    </citation>
    <scope>NUCLEOTIDE SEQUENCE [LARGE SCALE GENOMIC DNA]</scope>
    <source>
        <strain evidence="2">DSM 16973</strain>
    </source>
</reference>
<proteinExistence type="predicted"/>
<sequence length="804" mass="92438">MMKKNIFYGMLSVFLFLGFATKGHAQAMHITGTVYKAMKGLSGDGQGKLPLSVPVYVFDNKAEARRQAQLYNSQNRTFGSVVKIKSNDIVIPDYEGHFEADVSAGGALLLISEGFLKLVDVTAARLNYEIIFAPSRADGIMIQNVSVVSKRRGMSFKELPPIDDGPNMRWTVNVALPAWYTTKHSRLIFQPIVVDTKTNDTIQYLEPLVFEGDKYHANQIKRKSYDFERWDSLHSYYVYGNTLTDDVFSFGWDFTYPKPDIDALYKWVSTLSLEDYTHVYYRDNKEGSNNVRRPWKMLDVGFTAKEMKLEPKLYEQVRARLSEVPRDLQLTFIVGKDELTEDITNQQTLELLVKELRSYGNSLMNFSIQGTASPEGNQASNIDLARRRAQKILKMVGANIRSAGLNIKEPKVYTWFDVADSLMERGQKSESEELRRYAQSNNLTNIGRMMVSNPTIEQIMKNQRLIKSTYTLRRNKILEPKEVLWTYNNDPRYAVGGTEVFSNGDYYNLFNQITDSAELRKLTYRAYNENKARKTMKYSPFAAYLANRVACYLLEKDSVDLSVLEPFIDMKAGLEVSRPVSFESSYMYTVNFREIVANQALMYLKSRKLSEANHLANKLPDTEEFHALKMLIDLEALFFKQNKTQEEDEASQRALSYIRGTSHLNDAILSIELAPELEFSYPSLVPLVDSLPDNLAKKWYMMGIIAANDPDIESENDYATLLQDYGTDLGMKLQSNGMPNFLAYFQHCFDMDRTFYSKFFTSDANVPDDIRKRYPYDETKKDLYRERFKLLMKKPKAASLDAEE</sequence>
<dbReference type="OrthoDB" id="1057719at2"/>
<keyword evidence="3" id="KW-1185">Reference proteome</keyword>
<protein>
    <recommendedName>
        <fullName evidence="4">OmpA-like domain-containing protein</fullName>
    </recommendedName>
</protein>
<feature type="chain" id="PRO_5003138334" description="OmpA-like domain-containing protein" evidence="1">
    <location>
        <begin position="26"/>
        <end position="804"/>
    </location>
</feature>
<dbReference type="EMBL" id="AEEI01000049">
    <property type="protein sequence ID" value="EFM01574.1"/>
    <property type="molecule type" value="Genomic_DNA"/>
</dbReference>
<dbReference type="AlphaFoldDB" id="E0NTA7"/>
<dbReference type="eggNOG" id="ENOG5033UZ0">
    <property type="taxonomic scope" value="Bacteria"/>
</dbReference>
<dbReference type="SUPFAM" id="SSF103088">
    <property type="entry name" value="OmpA-like"/>
    <property type="match status" value="1"/>
</dbReference>
<evidence type="ECO:0000313" key="3">
    <source>
        <dbReference type="Proteomes" id="UP000004394"/>
    </source>
</evidence>
<name>E0NTA7_9BACT</name>
<dbReference type="Proteomes" id="UP000004394">
    <property type="component" value="Unassembled WGS sequence"/>
</dbReference>
<evidence type="ECO:0008006" key="4">
    <source>
        <dbReference type="Google" id="ProtNLM"/>
    </source>
</evidence>
<accession>E0NTA7</accession>
<dbReference type="BioCyc" id="PMAR862515-HMP:GMOO-1432-MONOMER"/>
<comment type="caution">
    <text evidence="2">The sequence shown here is derived from an EMBL/GenBank/DDBJ whole genome shotgun (WGS) entry which is preliminary data.</text>
</comment>
<feature type="signal peptide" evidence="1">
    <location>
        <begin position="1"/>
        <end position="25"/>
    </location>
</feature>
<gene>
    <name evidence="2" type="ORF">HMPREF0658_1409</name>
</gene>
<dbReference type="HOGENOM" id="CLU_325672_0_0_10"/>
<keyword evidence="1" id="KW-0732">Signal</keyword>
<organism evidence="2 3">
    <name type="scientific">Hoylesella marshii DSM 16973 = JCM 13450</name>
    <dbReference type="NCBI Taxonomy" id="862515"/>
    <lineage>
        <taxon>Bacteria</taxon>
        <taxon>Pseudomonadati</taxon>
        <taxon>Bacteroidota</taxon>
        <taxon>Bacteroidia</taxon>
        <taxon>Bacteroidales</taxon>
        <taxon>Prevotellaceae</taxon>
        <taxon>Hoylesella</taxon>
    </lineage>
</organism>
<dbReference type="STRING" id="862515.HMPREF0658_1409"/>